<reference evidence="8 9" key="1">
    <citation type="journal article" date="2019" name="Int. J. Syst. Evol. Microbiol.">
        <title>The Global Catalogue of Microorganisms (GCM) 10K type strain sequencing project: providing services to taxonomists for standard genome sequencing and annotation.</title>
        <authorList>
            <consortium name="The Broad Institute Genomics Platform"/>
            <consortium name="The Broad Institute Genome Sequencing Center for Infectious Disease"/>
            <person name="Wu L."/>
            <person name="Ma J."/>
        </authorList>
    </citation>
    <scope>NUCLEOTIDE SEQUENCE [LARGE SCALE GENOMIC DNA]</scope>
    <source>
        <strain evidence="8 9">JCM 9383</strain>
    </source>
</reference>
<comment type="similarity">
    <text evidence="1">Belongs to the carbohydrate kinase PfkB family.</text>
</comment>
<dbReference type="InterPro" id="IPR017583">
    <property type="entry name" value="Tagatose/fructose_Pkinase"/>
</dbReference>
<dbReference type="InterPro" id="IPR002173">
    <property type="entry name" value="Carboh/pur_kinase_PfkB_CS"/>
</dbReference>
<dbReference type="PROSITE" id="PS00584">
    <property type="entry name" value="PFKB_KINASES_2"/>
    <property type="match status" value="1"/>
</dbReference>
<dbReference type="Proteomes" id="UP001500979">
    <property type="component" value="Unassembled WGS sequence"/>
</dbReference>
<dbReference type="InterPro" id="IPR011611">
    <property type="entry name" value="PfkB_dom"/>
</dbReference>
<dbReference type="CDD" id="cd01164">
    <property type="entry name" value="FruK_PfkB_like"/>
    <property type="match status" value="1"/>
</dbReference>
<dbReference type="Gene3D" id="3.40.1190.20">
    <property type="match status" value="1"/>
</dbReference>
<evidence type="ECO:0000256" key="5">
    <source>
        <dbReference type="ARBA" id="ARBA00022840"/>
    </source>
</evidence>
<keyword evidence="5" id="KW-0067">ATP-binding</keyword>
<evidence type="ECO:0000256" key="6">
    <source>
        <dbReference type="PIRNR" id="PIRNR000535"/>
    </source>
</evidence>
<feature type="domain" description="Carbohydrate kinase PfkB" evidence="7">
    <location>
        <begin position="12"/>
        <end position="275"/>
    </location>
</feature>
<dbReference type="Pfam" id="PF00294">
    <property type="entry name" value="PfkB"/>
    <property type="match status" value="1"/>
</dbReference>
<evidence type="ECO:0000256" key="3">
    <source>
        <dbReference type="ARBA" id="ARBA00022741"/>
    </source>
</evidence>
<dbReference type="PANTHER" id="PTHR46566">
    <property type="entry name" value="1-PHOSPHOFRUCTOKINASE-RELATED"/>
    <property type="match status" value="1"/>
</dbReference>
<dbReference type="EMBL" id="BAAAUX010000012">
    <property type="protein sequence ID" value="GAA2789545.1"/>
    <property type="molecule type" value="Genomic_DNA"/>
</dbReference>
<evidence type="ECO:0000313" key="8">
    <source>
        <dbReference type="EMBL" id="GAA2789545.1"/>
    </source>
</evidence>
<keyword evidence="2 6" id="KW-0808">Transferase</keyword>
<keyword evidence="4" id="KW-0418">Kinase</keyword>
<dbReference type="InterPro" id="IPR029056">
    <property type="entry name" value="Ribokinase-like"/>
</dbReference>
<comment type="caution">
    <text evidence="8">The sequence shown here is derived from an EMBL/GenBank/DDBJ whole genome shotgun (WGS) entry which is preliminary data.</text>
</comment>
<dbReference type="NCBIfam" id="TIGR03168">
    <property type="entry name" value="1-PFK"/>
    <property type="match status" value="1"/>
</dbReference>
<proteinExistence type="inferred from homology"/>
<keyword evidence="9" id="KW-1185">Reference proteome</keyword>
<dbReference type="SUPFAM" id="SSF53613">
    <property type="entry name" value="Ribokinase-like"/>
    <property type="match status" value="1"/>
</dbReference>
<evidence type="ECO:0000259" key="7">
    <source>
        <dbReference type="Pfam" id="PF00294"/>
    </source>
</evidence>
<dbReference type="PANTHER" id="PTHR46566:SF5">
    <property type="entry name" value="1-PHOSPHOFRUCTOKINASE"/>
    <property type="match status" value="1"/>
</dbReference>
<evidence type="ECO:0000256" key="4">
    <source>
        <dbReference type="ARBA" id="ARBA00022777"/>
    </source>
</evidence>
<keyword evidence="3" id="KW-0547">Nucleotide-binding</keyword>
<sequence length="301" mass="30806">MILTVTPNPAWDITYSVDALAPGRTHRVRHVAERAGGKGINVARVLHRLGHEVLVTAPLGGATGDLVRAGLAGLDHSIAPIRDSTRRTVSVVTDGDATLLNEPGPALTAEEWQGLRALVAARLDQVSVVVLSGSLPRGVSPADYADLVRSVPRPTIVDTSGEALAHAASAGPDIVKPNADELRDLTGCADPLRGATALRSQGAHAVVASLGPEGLLAVTAEGAFRAAPGREVRGNPTGAGDSVVAALAVGVAAGTPWPDRLRNAVALSAATVAAPVAGEFTRDEYEKQLAAVHLEEIPCPS</sequence>
<gene>
    <name evidence="8" type="ORF">GCM10010470_25170</name>
</gene>
<dbReference type="PIRSF" id="PIRSF000535">
    <property type="entry name" value="1PFK/6PFK/LacC"/>
    <property type="match status" value="1"/>
</dbReference>
<evidence type="ECO:0000313" key="9">
    <source>
        <dbReference type="Proteomes" id="UP001500979"/>
    </source>
</evidence>
<dbReference type="PROSITE" id="PS00583">
    <property type="entry name" value="PFKB_KINASES_1"/>
    <property type="match status" value="1"/>
</dbReference>
<evidence type="ECO:0000256" key="2">
    <source>
        <dbReference type="ARBA" id="ARBA00022679"/>
    </source>
</evidence>
<organism evidence="8 9">
    <name type="scientific">Saccharopolyspora taberi</name>
    <dbReference type="NCBI Taxonomy" id="60895"/>
    <lineage>
        <taxon>Bacteria</taxon>
        <taxon>Bacillati</taxon>
        <taxon>Actinomycetota</taxon>
        <taxon>Actinomycetes</taxon>
        <taxon>Pseudonocardiales</taxon>
        <taxon>Pseudonocardiaceae</taxon>
        <taxon>Saccharopolyspora</taxon>
    </lineage>
</organism>
<protein>
    <submittedName>
        <fullName evidence="8">1-phosphofructokinase family hexose kinase</fullName>
    </submittedName>
</protein>
<accession>A0ABN3VBL4</accession>
<evidence type="ECO:0000256" key="1">
    <source>
        <dbReference type="ARBA" id="ARBA00010688"/>
    </source>
</evidence>
<name>A0ABN3VBL4_9PSEU</name>
<dbReference type="RefSeq" id="WP_344679795.1">
    <property type="nucleotide sequence ID" value="NZ_BAAAUX010000012.1"/>
</dbReference>